<comment type="similarity">
    <text evidence="8">Belongs to the uracil-DNA glycosylase (UDG) superfamily. Type 5 (UDGb) family.</text>
</comment>
<evidence type="ECO:0000256" key="8">
    <source>
        <dbReference type="ARBA" id="ARBA00023779"/>
    </source>
</evidence>
<keyword evidence="6" id="KW-0411">Iron-sulfur</keyword>
<keyword evidence="1" id="KW-0004">4Fe-4S</keyword>
<dbReference type="PANTHER" id="PTHR33693:SF3">
    <property type="entry name" value="TYPE-5 URACIL-DNA GLYCOSYLASE"/>
    <property type="match status" value="1"/>
</dbReference>
<evidence type="ECO:0000256" key="9">
    <source>
        <dbReference type="ARBA" id="ARBA00023887"/>
    </source>
</evidence>
<dbReference type="AlphaFoldDB" id="A0A849C3S5"/>
<evidence type="ECO:0000256" key="3">
    <source>
        <dbReference type="ARBA" id="ARBA00022763"/>
    </source>
</evidence>
<dbReference type="InterPro" id="IPR051536">
    <property type="entry name" value="UDG_Type-4/5"/>
</dbReference>
<dbReference type="PANTHER" id="PTHR33693">
    <property type="entry name" value="TYPE-5 URACIL-DNA GLYCOSYLASE"/>
    <property type="match status" value="1"/>
</dbReference>
<dbReference type="EMBL" id="JABEMA010000307">
    <property type="protein sequence ID" value="NNH24288.1"/>
    <property type="molecule type" value="Genomic_DNA"/>
</dbReference>
<dbReference type="Proteomes" id="UP000555552">
    <property type="component" value="Unassembled WGS sequence"/>
</dbReference>
<dbReference type="GO" id="GO:0051539">
    <property type="term" value="F:4 iron, 4 sulfur cluster binding"/>
    <property type="evidence" value="ECO:0007669"/>
    <property type="project" value="UniProtKB-KW"/>
</dbReference>
<evidence type="ECO:0000256" key="6">
    <source>
        <dbReference type="ARBA" id="ARBA00023014"/>
    </source>
</evidence>
<dbReference type="Pfam" id="PF03167">
    <property type="entry name" value="UDG"/>
    <property type="match status" value="1"/>
</dbReference>
<dbReference type="InterPro" id="IPR044147">
    <property type="entry name" value="UdgB-like"/>
</dbReference>
<evidence type="ECO:0000256" key="5">
    <source>
        <dbReference type="ARBA" id="ARBA00023004"/>
    </source>
</evidence>
<keyword evidence="5" id="KW-0408">Iron</keyword>
<feature type="domain" description="Uracil-DNA glycosylase-like" evidence="10">
    <location>
        <begin position="52"/>
        <end position="228"/>
    </location>
</feature>
<dbReference type="GO" id="GO:0006284">
    <property type="term" value="P:base-excision repair"/>
    <property type="evidence" value="ECO:0007669"/>
    <property type="project" value="InterPro"/>
</dbReference>
<dbReference type="SMART" id="SM00987">
    <property type="entry name" value="UreE_C"/>
    <property type="match status" value="1"/>
</dbReference>
<sequence>MRRARAARDVADLDARVADCRACPRLVAWREEVARTRRRAHRDEEYWGRPVPGFGEPASRLLVLGLAPAAHGGNRTGRVFTGDRSGDWIFAALHRADLVNQPTSTGRGDGLVAPGARVAAAVRCAPPDNAPLPVERDTCAPWLDREVDLLPGLAVVLALGGFAWQSALGLARRRGWGVPRPAPVFGHGAEAELDRPGGAPAVLLGSYHVSQQNTATGRLTEPMLDAVVQRARDLARGEAGR</sequence>
<reference evidence="11 12" key="1">
    <citation type="submission" date="2020-05" db="EMBL/GenBank/DDBJ databases">
        <title>MicrobeNet Type strains.</title>
        <authorList>
            <person name="Nicholson A.C."/>
        </authorList>
    </citation>
    <scope>NUCLEOTIDE SEQUENCE [LARGE SCALE GENOMIC DNA]</scope>
    <source>
        <strain evidence="11 12">JCM 14547</strain>
    </source>
</reference>
<evidence type="ECO:0000256" key="2">
    <source>
        <dbReference type="ARBA" id="ARBA00022723"/>
    </source>
</evidence>
<accession>A0A849C3S5</accession>
<dbReference type="SUPFAM" id="SSF52141">
    <property type="entry name" value="Uracil-DNA glycosylase-like"/>
    <property type="match status" value="1"/>
</dbReference>
<evidence type="ECO:0000313" key="11">
    <source>
        <dbReference type="EMBL" id="NNH24288.1"/>
    </source>
</evidence>
<dbReference type="InterPro" id="IPR005122">
    <property type="entry name" value="Uracil-DNA_glycosylase-like"/>
</dbReference>
<comment type="caution">
    <text evidence="11">The sequence shown here is derived from an EMBL/GenBank/DDBJ whole genome shotgun (WGS) entry which is preliminary data.</text>
</comment>
<dbReference type="GO" id="GO:0004844">
    <property type="term" value="F:uracil DNA N-glycosylase activity"/>
    <property type="evidence" value="ECO:0007669"/>
    <property type="project" value="InterPro"/>
</dbReference>
<proteinExistence type="inferred from homology"/>
<keyword evidence="12" id="KW-1185">Reference proteome</keyword>
<protein>
    <recommendedName>
        <fullName evidence="9">Type-5 uracil-DNA glycosylase</fullName>
    </recommendedName>
</protein>
<keyword evidence="3" id="KW-0227">DNA damage</keyword>
<evidence type="ECO:0000256" key="4">
    <source>
        <dbReference type="ARBA" id="ARBA00022801"/>
    </source>
</evidence>
<name>A0A849C3S5_9ACTN</name>
<keyword evidence="7" id="KW-0234">DNA repair</keyword>
<keyword evidence="4" id="KW-0378">Hydrolase</keyword>
<organism evidence="11 12">
    <name type="scientific">Pseudokineococcus marinus</name>
    <dbReference type="NCBI Taxonomy" id="351215"/>
    <lineage>
        <taxon>Bacteria</taxon>
        <taxon>Bacillati</taxon>
        <taxon>Actinomycetota</taxon>
        <taxon>Actinomycetes</taxon>
        <taxon>Kineosporiales</taxon>
        <taxon>Kineosporiaceae</taxon>
        <taxon>Pseudokineococcus</taxon>
    </lineage>
</organism>
<dbReference type="InterPro" id="IPR036895">
    <property type="entry name" value="Uracil-DNA_glycosylase-like_sf"/>
</dbReference>
<evidence type="ECO:0000256" key="1">
    <source>
        <dbReference type="ARBA" id="ARBA00022485"/>
    </source>
</evidence>
<evidence type="ECO:0000256" key="7">
    <source>
        <dbReference type="ARBA" id="ARBA00023204"/>
    </source>
</evidence>
<dbReference type="Gene3D" id="3.40.470.10">
    <property type="entry name" value="Uracil-DNA glycosylase-like domain"/>
    <property type="match status" value="1"/>
</dbReference>
<dbReference type="CDD" id="cd10031">
    <property type="entry name" value="UDG-F5_TTUDGB_like"/>
    <property type="match status" value="1"/>
</dbReference>
<keyword evidence="2" id="KW-0479">Metal-binding</keyword>
<evidence type="ECO:0000259" key="10">
    <source>
        <dbReference type="SMART" id="SM00986"/>
    </source>
</evidence>
<dbReference type="SMART" id="SM00986">
    <property type="entry name" value="UDG"/>
    <property type="match status" value="1"/>
</dbReference>
<dbReference type="GO" id="GO:0033958">
    <property type="term" value="F:DNA-deoxyinosine glycosylase activity"/>
    <property type="evidence" value="ECO:0007669"/>
    <property type="project" value="InterPro"/>
</dbReference>
<evidence type="ECO:0000313" key="12">
    <source>
        <dbReference type="Proteomes" id="UP000555552"/>
    </source>
</evidence>
<dbReference type="GO" id="GO:0046872">
    <property type="term" value="F:metal ion binding"/>
    <property type="evidence" value="ECO:0007669"/>
    <property type="project" value="UniProtKB-KW"/>
</dbReference>
<gene>
    <name evidence="11" type="ORF">HLB09_14570</name>
</gene>